<name>A0A811NBT6_9POAL</name>
<dbReference type="GO" id="GO:0004674">
    <property type="term" value="F:protein serine/threonine kinase activity"/>
    <property type="evidence" value="ECO:0007669"/>
    <property type="project" value="UniProtKB-EC"/>
</dbReference>
<dbReference type="PROSITE" id="PS50011">
    <property type="entry name" value="PROTEIN_KINASE_DOM"/>
    <property type="match status" value="1"/>
</dbReference>
<feature type="compositionally biased region" description="Basic and acidic residues" evidence="3">
    <location>
        <begin position="14"/>
        <end position="25"/>
    </location>
</feature>
<dbReference type="InterPro" id="IPR011009">
    <property type="entry name" value="Kinase-like_dom_sf"/>
</dbReference>
<organism evidence="5 6">
    <name type="scientific">Miscanthus lutarioriparius</name>
    <dbReference type="NCBI Taxonomy" id="422564"/>
    <lineage>
        <taxon>Eukaryota</taxon>
        <taxon>Viridiplantae</taxon>
        <taxon>Streptophyta</taxon>
        <taxon>Embryophyta</taxon>
        <taxon>Tracheophyta</taxon>
        <taxon>Spermatophyta</taxon>
        <taxon>Magnoliopsida</taxon>
        <taxon>Liliopsida</taxon>
        <taxon>Poales</taxon>
        <taxon>Poaceae</taxon>
        <taxon>PACMAD clade</taxon>
        <taxon>Panicoideae</taxon>
        <taxon>Andropogonodae</taxon>
        <taxon>Andropogoneae</taxon>
        <taxon>Saccharinae</taxon>
        <taxon>Miscanthus</taxon>
    </lineage>
</organism>
<dbReference type="GO" id="GO:0005524">
    <property type="term" value="F:ATP binding"/>
    <property type="evidence" value="ECO:0007669"/>
    <property type="project" value="InterPro"/>
</dbReference>
<feature type="compositionally biased region" description="Basic residues" evidence="3">
    <location>
        <begin position="77"/>
        <end position="92"/>
    </location>
</feature>
<dbReference type="PROSITE" id="PS00108">
    <property type="entry name" value="PROTEIN_KINASE_ST"/>
    <property type="match status" value="1"/>
</dbReference>
<feature type="domain" description="Protein kinase" evidence="4">
    <location>
        <begin position="79"/>
        <end position="432"/>
    </location>
</feature>
<reference evidence="5" key="1">
    <citation type="submission" date="2020-10" db="EMBL/GenBank/DDBJ databases">
        <authorList>
            <person name="Han B."/>
            <person name="Lu T."/>
            <person name="Zhao Q."/>
            <person name="Huang X."/>
            <person name="Zhao Y."/>
        </authorList>
    </citation>
    <scope>NUCLEOTIDE SEQUENCE</scope>
</reference>
<evidence type="ECO:0000256" key="2">
    <source>
        <dbReference type="ARBA" id="ARBA00012513"/>
    </source>
</evidence>
<gene>
    <name evidence="5" type="ORF">NCGR_LOCUS14422</name>
</gene>
<dbReference type="SMART" id="SM00220">
    <property type="entry name" value="S_TKc"/>
    <property type="match status" value="1"/>
</dbReference>
<dbReference type="InterPro" id="IPR000719">
    <property type="entry name" value="Prot_kinase_dom"/>
</dbReference>
<dbReference type="OrthoDB" id="1932208at2759"/>
<dbReference type="EC" id="2.7.11.1" evidence="2"/>
<dbReference type="Proteomes" id="UP000604825">
    <property type="component" value="Unassembled WGS sequence"/>
</dbReference>
<dbReference type="SUPFAM" id="SSF56112">
    <property type="entry name" value="Protein kinase-like (PK-like)"/>
    <property type="match status" value="1"/>
</dbReference>
<evidence type="ECO:0000259" key="4">
    <source>
        <dbReference type="PROSITE" id="PS50011"/>
    </source>
</evidence>
<dbReference type="EMBL" id="CAJGYO010000003">
    <property type="protein sequence ID" value="CAD6221016.1"/>
    <property type="molecule type" value="Genomic_DNA"/>
</dbReference>
<dbReference type="Pfam" id="PF24289">
    <property type="entry name" value="DUF7477"/>
    <property type="match status" value="1"/>
</dbReference>
<dbReference type="AlphaFoldDB" id="A0A811NBT6"/>
<dbReference type="InterPro" id="IPR055900">
    <property type="entry name" value="DUF7477"/>
</dbReference>
<evidence type="ECO:0000256" key="1">
    <source>
        <dbReference type="ARBA" id="ARBA00005926"/>
    </source>
</evidence>
<comment type="caution">
    <text evidence="5">The sequence shown here is derived from an EMBL/GenBank/DDBJ whole genome shotgun (WGS) entry which is preliminary data.</text>
</comment>
<evidence type="ECO:0000313" key="6">
    <source>
        <dbReference type="Proteomes" id="UP000604825"/>
    </source>
</evidence>
<dbReference type="PANTHER" id="PTHR11909">
    <property type="entry name" value="CASEIN KINASE-RELATED"/>
    <property type="match status" value="1"/>
</dbReference>
<dbReference type="Gene3D" id="1.10.510.10">
    <property type="entry name" value="Transferase(Phosphotransferase) domain 1"/>
    <property type="match status" value="1"/>
</dbReference>
<sequence length="542" mass="59873">MTVVALLGHGAARRGREEGGRDWKELGGLGRCPEFYGERMPELRSSTRQARLRSKKLDDLQPGEPPAKPVPPAPQRAAKRAPTRAARGRKGAAGRGAPPAPNPRRKGVEIADLEADPACEDPSKAAKGLKVAAVAAPKNLPSKKVPEVGVPKMDGESVEKIVGAEDESTATPVPERVQVGNSPEYITDRKLGKGGFGQVYVGRRVSGGNARTGPDAYEVMDMLGPSLWDVWNSMGQTMSANMAACIAVEGISILEKLHSKGFVHGDVKPENFLLGQPGSADDKKLYLIDLGLASKWRENNGHHVDYDQWPDIFRGTIRYASVHAHLGRTGSRRDDLESLAYTLIFLIRGRLPWQGYQHPPRDQSELMGLSRYHYNVADSRLSQHIEKGNDDGLYISCVASSANLWALIMDAGTGFCSQVYELSPVFLHKDWIMEQWEKSYYITAIAGSTNGSSLVVMSKGTPYTQQSYKVSESFPYKWINKKWKEGFHVTSMATAGNRWGVVMSRNSGFSTQVVELDFLYPSEGIHRRWEKWLQDNFHSGHQ</sequence>
<accession>A0A811NBT6</accession>
<dbReference type="Pfam" id="PF00069">
    <property type="entry name" value="Pkinase"/>
    <property type="match status" value="1"/>
</dbReference>
<keyword evidence="6" id="KW-1185">Reference proteome</keyword>
<evidence type="ECO:0000256" key="3">
    <source>
        <dbReference type="SAM" id="MobiDB-lite"/>
    </source>
</evidence>
<dbReference type="InterPro" id="IPR050235">
    <property type="entry name" value="CK1_Ser-Thr_kinase"/>
</dbReference>
<comment type="similarity">
    <text evidence="1">Belongs to the protein kinase superfamily. CK1 Ser/Thr protein kinase family. Casein kinase I subfamily.</text>
</comment>
<evidence type="ECO:0000313" key="5">
    <source>
        <dbReference type="EMBL" id="CAD6221016.1"/>
    </source>
</evidence>
<dbReference type="InterPro" id="IPR008271">
    <property type="entry name" value="Ser/Thr_kinase_AS"/>
</dbReference>
<proteinExistence type="inferred from homology"/>
<feature type="region of interest" description="Disordered" evidence="3">
    <location>
        <begin position="1"/>
        <end position="105"/>
    </location>
</feature>
<protein>
    <recommendedName>
        <fullName evidence="2">non-specific serine/threonine protein kinase</fullName>
        <ecNumber evidence="2">2.7.11.1</ecNumber>
    </recommendedName>
</protein>
<feature type="compositionally biased region" description="Pro residues" evidence="3">
    <location>
        <begin position="63"/>
        <end position="74"/>
    </location>
</feature>